<evidence type="ECO:0000313" key="1">
    <source>
        <dbReference type="EMBL" id="BCK55629.1"/>
    </source>
</evidence>
<accession>A0A7G1KP22</accession>
<sequence>MRVTWDQVFTWRLRRQFVRPPAAADGVAVAERLGGIQAQVTSAAETAAALRHPTAEPGGVSQALQTGALIKTWAMRGTLHAITPDFARAVLPLLASARIWEKPSWQKNFGATPAQVAALAEAVATVLDGAVLTRAELVDSVLADSRFHALGEQLASGWGAMLKPLAWQGVLCHGPARGANITFTSPARAARNWGPLLAPDAAAPEVITTYLGAYGPATQEAFNAWLMRGAFGKTIVRQWFADLGDALTEVDIEGRRAWLRTADAEDLAGITPEPSVHLLGPFDQYILGPGTNDTAVLPAEHRAKVSRTAGWISPLVLTNGRITGTWESADDLLTVTMFTGRAPATHLLREQVTAVARATARTGPLTLELRTA</sequence>
<proteinExistence type="predicted"/>
<gene>
    <name evidence="1" type="ORF">NWFMUON74_34010</name>
</gene>
<dbReference type="AlphaFoldDB" id="A0A7G1KP22"/>
<dbReference type="PANTHER" id="PTHR38479:SF2">
    <property type="entry name" value="WINGED HELIX DNA-BINDING DOMAIN-CONTAINING PROTEIN"/>
    <property type="match status" value="1"/>
</dbReference>
<dbReference type="KEGG" id="nwl:NWFMUON74_34010"/>
<organism evidence="1 2">
    <name type="scientific">Nocardia wallacei</name>
    <dbReference type="NCBI Taxonomy" id="480035"/>
    <lineage>
        <taxon>Bacteria</taxon>
        <taxon>Bacillati</taxon>
        <taxon>Actinomycetota</taxon>
        <taxon>Actinomycetes</taxon>
        <taxon>Mycobacteriales</taxon>
        <taxon>Nocardiaceae</taxon>
        <taxon>Nocardia</taxon>
    </lineage>
</organism>
<dbReference type="GeneID" id="80347933"/>
<dbReference type="RefSeq" id="WP_232111070.1">
    <property type="nucleotide sequence ID" value="NZ_AP023396.1"/>
</dbReference>
<dbReference type="EMBL" id="AP023396">
    <property type="protein sequence ID" value="BCK55629.1"/>
    <property type="molecule type" value="Genomic_DNA"/>
</dbReference>
<dbReference type="Proteomes" id="UP000516173">
    <property type="component" value="Chromosome"/>
</dbReference>
<dbReference type="InterPro" id="IPR009351">
    <property type="entry name" value="AlkZ-like"/>
</dbReference>
<reference evidence="1 2" key="1">
    <citation type="submission" date="2020-08" db="EMBL/GenBank/DDBJ databases">
        <title>Genome Sequencing of Nocardia wallacei strain FMUON74 and assembly.</title>
        <authorList>
            <person name="Toyokawa M."/>
            <person name="Uesaka K."/>
        </authorList>
    </citation>
    <scope>NUCLEOTIDE SEQUENCE [LARGE SCALE GENOMIC DNA]</scope>
    <source>
        <strain evidence="1 2">FMUON74</strain>
    </source>
</reference>
<dbReference type="Pfam" id="PF06224">
    <property type="entry name" value="AlkZ-like"/>
    <property type="match status" value="1"/>
</dbReference>
<protein>
    <recommendedName>
        <fullName evidence="3">Winged helix DNA-binding domain-containing protein</fullName>
    </recommendedName>
</protein>
<dbReference type="PANTHER" id="PTHR38479">
    <property type="entry name" value="LMO0824 PROTEIN"/>
    <property type="match status" value="1"/>
</dbReference>
<name>A0A7G1KP22_9NOCA</name>
<keyword evidence="2" id="KW-1185">Reference proteome</keyword>
<evidence type="ECO:0000313" key="2">
    <source>
        <dbReference type="Proteomes" id="UP000516173"/>
    </source>
</evidence>
<evidence type="ECO:0008006" key="3">
    <source>
        <dbReference type="Google" id="ProtNLM"/>
    </source>
</evidence>